<sequence>MTDVQPTIAEAIREFVEPRVAARMLTLIESGTPKSHRKLVLMLPHFTALKPSRALRLAGSDDLAAVLRDHGDPQRFEILSDSSQLDDRVIDASELVARANDGPGILAVADPRHLAVFCGEDANSVHLLT</sequence>
<reference evidence="3" key="2">
    <citation type="journal article" date="2019" name="Int. J. Syst. Evol. Microbiol.">
        <title>The Global Catalogue of Microorganisms (GCM) 10K type strain sequencing project: providing services to taxonomists for standard genome sequencing and annotation.</title>
        <authorList>
            <consortium name="The Broad Institute Genomics Platform"/>
            <consortium name="The Broad Institute Genome Sequencing Center for Infectious Disease"/>
            <person name="Wu L."/>
            <person name="Ma J."/>
        </authorList>
    </citation>
    <scope>NUCLEOTIDE SEQUENCE [LARGE SCALE GENOMIC DNA]</scope>
    <source>
        <strain evidence="3">NBRC 108728</strain>
    </source>
</reference>
<protein>
    <submittedName>
        <fullName evidence="2">Uncharacterized protein</fullName>
    </submittedName>
</protein>
<evidence type="ECO:0000313" key="2">
    <source>
        <dbReference type="EMBL" id="BDZ52263.1"/>
    </source>
</evidence>
<name>A0ABN6Y8G5_9MICO</name>
<keyword evidence="3" id="KW-1185">Reference proteome</keyword>
<proteinExistence type="predicted"/>
<gene>
    <name evidence="1" type="ORF">GCM10025867_00310</name>
    <name evidence="2" type="ORF">GCM10025867_45040</name>
</gene>
<dbReference type="EMBL" id="AP027732">
    <property type="protein sequence ID" value="BDZ52263.1"/>
    <property type="molecule type" value="Genomic_DNA"/>
</dbReference>
<dbReference type="RefSeq" id="WP_286344870.1">
    <property type="nucleotide sequence ID" value="NZ_AP027732.1"/>
</dbReference>
<evidence type="ECO:0000313" key="1">
    <source>
        <dbReference type="EMBL" id="BDZ47790.1"/>
    </source>
</evidence>
<evidence type="ECO:0000313" key="3">
    <source>
        <dbReference type="Proteomes" id="UP001321486"/>
    </source>
</evidence>
<reference evidence="2" key="3">
    <citation type="submission" date="2023-02" db="EMBL/GenBank/DDBJ databases">
        <authorList>
            <person name="Sun Q."/>
            <person name="Mori K."/>
        </authorList>
    </citation>
    <scope>NUCLEOTIDE SEQUENCE</scope>
    <source>
        <strain evidence="2">NBRC 108728</strain>
    </source>
</reference>
<accession>A0ABN6Y8G5</accession>
<dbReference type="Proteomes" id="UP001321486">
    <property type="component" value="Chromosome"/>
</dbReference>
<organism evidence="2 3">
    <name type="scientific">Frondihabitans sucicola</name>
    <dbReference type="NCBI Taxonomy" id="1268041"/>
    <lineage>
        <taxon>Bacteria</taxon>
        <taxon>Bacillati</taxon>
        <taxon>Actinomycetota</taxon>
        <taxon>Actinomycetes</taxon>
        <taxon>Micrococcales</taxon>
        <taxon>Microbacteriaceae</taxon>
        <taxon>Frondihabitans</taxon>
    </lineage>
</organism>
<reference evidence="2" key="1">
    <citation type="journal article" date="2014" name="Int. J. Syst. Evol. Microbiol.">
        <title>Complete genome of a new Firmicutes species belonging to the dominant human colonic microbiota ('Ruminococcus bicirculans') reveals two chromosomes and a selective capacity to utilize plant glucans.</title>
        <authorList>
            <consortium name="NISC Comparative Sequencing Program"/>
            <person name="Wegmann U."/>
            <person name="Louis P."/>
            <person name="Goesmann A."/>
            <person name="Henrissat B."/>
            <person name="Duncan S.H."/>
            <person name="Flint H.J."/>
        </authorList>
    </citation>
    <scope>NUCLEOTIDE SEQUENCE</scope>
    <source>
        <strain evidence="2">NBRC 108728</strain>
    </source>
</reference>
<dbReference type="EMBL" id="AP027732">
    <property type="protein sequence ID" value="BDZ47790.1"/>
    <property type="molecule type" value="Genomic_DNA"/>
</dbReference>